<reference evidence="1" key="2">
    <citation type="journal article" date="2020" name="Nat. Commun.">
        <title>Large-scale genome sequencing of mycorrhizal fungi provides insights into the early evolution of symbiotic traits.</title>
        <authorList>
            <person name="Miyauchi S."/>
            <person name="Kiss E."/>
            <person name="Kuo A."/>
            <person name="Drula E."/>
            <person name="Kohler A."/>
            <person name="Sanchez-Garcia M."/>
            <person name="Morin E."/>
            <person name="Andreopoulos B."/>
            <person name="Barry K.W."/>
            <person name="Bonito G."/>
            <person name="Buee M."/>
            <person name="Carver A."/>
            <person name="Chen C."/>
            <person name="Cichocki N."/>
            <person name="Clum A."/>
            <person name="Culley D."/>
            <person name="Crous P.W."/>
            <person name="Fauchery L."/>
            <person name="Girlanda M."/>
            <person name="Hayes R.D."/>
            <person name="Keri Z."/>
            <person name="LaButti K."/>
            <person name="Lipzen A."/>
            <person name="Lombard V."/>
            <person name="Magnuson J."/>
            <person name="Maillard F."/>
            <person name="Murat C."/>
            <person name="Nolan M."/>
            <person name="Ohm R.A."/>
            <person name="Pangilinan J."/>
            <person name="Pereira M.F."/>
            <person name="Perotto S."/>
            <person name="Peter M."/>
            <person name="Pfister S."/>
            <person name="Riley R."/>
            <person name="Sitrit Y."/>
            <person name="Stielow J.B."/>
            <person name="Szollosi G."/>
            <person name="Zifcakova L."/>
            <person name="Stursova M."/>
            <person name="Spatafora J.W."/>
            <person name="Tedersoo L."/>
            <person name="Vaario L.M."/>
            <person name="Yamada A."/>
            <person name="Yan M."/>
            <person name="Wang P."/>
            <person name="Xu J."/>
            <person name="Bruns T."/>
            <person name="Baldrian P."/>
            <person name="Vilgalys R."/>
            <person name="Dunand C."/>
            <person name="Henrissat B."/>
            <person name="Grigoriev I.V."/>
            <person name="Hibbett D."/>
            <person name="Nagy L.G."/>
            <person name="Martin F.M."/>
        </authorList>
    </citation>
    <scope>NUCLEOTIDE SEQUENCE</scope>
    <source>
        <strain evidence="1">P2</strain>
    </source>
</reference>
<evidence type="ECO:0000313" key="2">
    <source>
        <dbReference type="Proteomes" id="UP000886501"/>
    </source>
</evidence>
<sequence>MAASSTPSEAIRAATFQRLHPKTYLERFLEENVRPDGRDFLEFRDCSINVGSISTADGSSLVRLGDTTVVCGVKAEIAEPDLDAPEDGFLVPNLDLSPLCSPKYKPGPPSDDAQVISSRLNEALILSDILSTKSLCIQPGKFAWVLYVDATCINYNGNVFDATLLAMVAALKNVRLPKATYHEETNHVTCSRKIREPLSLSEVPISSSFGVFDSLHLLADPTAFEEPLLETTVTVITDSKGRLLSTNQLGQYLSPQLDVLSKCITNAQSRTTEIMQQVLAI</sequence>
<protein>
    <submittedName>
        <fullName evidence="1">Uncharacterized protein</fullName>
    </submittedName>
</protein>
<gene>
    <name evidence="1" type="ORF">BDM02DRAFT_3265628</name>
</gene>
<reference evidence="1" key="1">
    <citation type="submission" date="2019-10" db="EMBL/GenBank/DDBJ databases">
        <authorList>
            <consortium name="DOE Joint Genome Institute"/>
            <person name="Kuo A."/>
            <person name="Miyauchi S."/>
            <person name="Kiss E."/>
            <person name="Drula E."/>
            <person name="Kohler A."/>
            <person name="Sanchez-Garcia M."/>
            <person name="Andreopoulos B."/>
            <person name="Barry K.W."/>
            <person name="Bonito G."/>
            <person name="Buee M."/>
            <person name="Carver A."/>
            <person name="Chen C."/>
            <person name="Cichocki N."/>
            <person name="Clum A."/>
            <person name="Culley D."/>
            <person name="Crous P.W."/>
            <person name="Fauchery L."/>
            <person name="Girlanda M."/>
            <person name="Hayes R."/>
            <person name="Keri Z."/>
            <person name="Labutti K."/>
            <person name="Lipzen A."/>
            <person name="Lombard V."/>
            <person name="Magnuson J."/>
            <person name="Maillard F."/>
            <person name="Morin E."/>
            <person name="Murat C."/>
            <person name="Nolan M."/>
            <person name="Ohm R."/>
            <person name="Pangilinan J."/>
            <person name="Pereira M."/>
            <person name="Perotto S."/>
            <person name="Peter M."/>
            <person name="Riley R."/>
            <person name="Sitrit Y."/>
            <person name="Stielow B."/>
            <person name="Szollosi G."/>
            <person name="Zifcakova L."/>
            <person name="Stursova M."/>
            <person name="Spatafora J.W."/>
            <person name="Tedersoo L."/>
            <person name="Vaario L.-M."/>
            <person name="Yamada A."/>
            <person name="Yan M."/>
            <person name="Wang P."/>
            <person name="Xu J."/>
            <person name="Bruns T."/>
            <person name="Baldrian P."/>
            <person name="Vilgalys R."/>
            <person name="Henrissat B."/>
            <person name="Grigoriev I.V."/>
            <person name="Hibbett D."/>
            <person name="Nagy L.G."/>
            <person name="Martin F.M."/>
        </authorList>
    </citation>
    <scope>NUCLEOTIDE SEQUENCE</scope>
    <source>
        <strain evidence="1">P2</strain>
    </source>
</reference>
<proteinExistence type="predicted"/>
<accession>A0ACB6ZVJ1</accession>
<keyword evidence="2" id="KW-1185">Reference proteome</keyword>
<name>A0ACB6ZVJ1_THEGA</name>
<dbReference type="Proteomes" id="UP000886501">
    <property type="component" value="Unassembled WGS sequence"/>
</dbReference>
<evidence type="ECO:0000313" key="1">
    <source>
        <dbReference type="EMBL" id="KAF9653418.1"/>
    </source>
</evidence>
<organism evidence="1 2">
    <name type="scientific">Thelephora ganbajun</name>
    <name type="common">Ganba fungus</name>
    <dbReference type="NCBI Taxonomy" id="370292"/>
    <lineage>
        <taxon>Eukaryota</taxon>
        <taxon>Fungi</taxon>
        <taxon>Dikarya</taxon>
        <taxon>Basidiomycota</taxon>
        <taxon>Agaricomycotina</taxon>
        <taxon>Agaricomycetes</taxon>
        <taxon>Thelephorales</taxon>
        <taxon>Thelephoraceae</taxon>
        <taxon>Thelephora</taxon>
    </lineage>
</organism>
<comment type="caution">
    <text evidence="1">The sequence shown here is derived from an EMBL/GenBank/DDBJ whole genome shotgun (WGS) entry which is preliminary data.</text>
</comment>
<dbReference type="EMBL" id="MU117964">
    <property type="protein sequence ID" value="KAF9653418.1"/>
    <property type="molecule type" value="Genomic_DNA"/>
</dbReference>